<evidence type="ECO:0000256" key="1">
    <source>
        <dbReference type="SAM" id="SignalP"/>
    </source>
</evidence>
<gene>
    <name evidence="2" type="ORF">OHC33_004460</name>
</gene>
<dbReference type="AlphaFoldDB" id="A0AAN8EVL9"/>
<proteinExistence type="predicted"/>
<dbReference type="EMBL" id="JAKLMC020000008">
    <property type="protein sequence ID" value="KAK5954736.1"/>
    <property type="molecule type" value="Genomic_DNA"/>
</dbReference>
<keyword evidence="3" id="KW-1185">Reference proteome</keyword>
<accession>A0AAN8EVL9</accession>
<sequence>MASLASLTLLGLPAEVRLLVLKYALMNTTAEPEIDLYLSNDDSFDDAQDSEASIGDTIDDRGRSSSLKWKAFNWDVQRPLFCVCKQIRNEARDCFRIEVTISRTLRCHATKRDTGEVCVKRFLRADGREIEWDGSPTEPGVLNDDYRGLLNGFLRRSVVKLSLWNKFGVDGAHINREQFPNLEVLIVESLVRPEFVEEVTEGRIYEPELEAGPSYRLKKRETPFDVKAGKFDAMLVVQAKTIANEHTMTRMPSLKDRGFKILMEVRCHISGHPSHPGTQWTAAADLRLTFDYDTNEVVRRWNWWHNPAYGEEPVQQPHELTAEPRSPN</sequence>
<reference evidence="2 3" key="1">
    <citation type="submission" date="2022-12" db="EMBL/GenBank/DDBJ databases">
        <title>Genomic features and morphological characterization of a novel Knufia sp. strain isolated from spacecraft assembly facility.</title>
        <authorList>
            <person name="Teixeira M."/>
            <person name="Chander A.M."/>
            <person name="Stajich J.E."/>
            <person name="Venkateswaran K."/>
        </authorList>
    </citation>
    <scope>NUCLEOTIDE SEQUENCE [LARGE SCALE GENOMIC DNA]</scope>
    <source>
        <strain evidence="2 3">FJI-L2-BK-P2</strain>
    </source>
</reference>
<evidence type="ECO:0000313" key="2">
    <source>
        <dbReference type="EMBL" id="KAK5954736.1"/>
    </source>
</evidence>
<name>A0AAN8EVL9_9EURO</name>
<feature type="chain" id="PRO_5042824644" evidence="1">
    <location>
        <begin position="19"/>
        <end position="328"/>
    </location>
</feature>
<organism evidence="2 3">
    <name type="scientific">Knufia fluminis</name>
    <dbReference type="NCBI Taxonomy" id="191047"/>
    <lineage>
        <taxon>Eukaryota</taxon>
        <taxon>Fungi</taxon>
        <taxon>Dikarya</taxon>
        <taxon>Ascomycota</taxon>
        <taxon>Pezizomycotina</taxon>
        <taxon>Eurotiomycetes</taxon>
        <taxon>Chaetothyriomycetidae</taxon>
        <taxon>Chaetothyriales</taxon>
        <taxon>Trichomeriaceae</taxon>
        <taxon>Knufia</taxon>
    </lineage>
</organism>
<evidence type="ECO:0000313" key="3">
    <source>
        <dbReference type="Proteomes" id="UP001316803"/>
    </source>
</evidence>
<keyword evidence="1" id="KW-0732">Signal</keyword>
<comment type="caution">
    <text evidence="2">The sequence shown here is derived from an EMBL/GenBank/DDBJ whole genome shotgun (WGS) entry which is preliminary data.</text>
</comment>
<protein>
    <submittedName>
        <fullName evidence="2">Uncharacterized protein</fullName>
    </submittedName>
</protein>
<feature type="signal peptide" evidence="1">
    <location>
        <begin position="1"/>
        <end position="18"/>
    </location>
</feature>
<dbReference type="Proteomes" id="UP001316803">
    <property type="component" value="Unassembled WGS sequence"/>
</dbReference>